<feature type="region of interest" description="Disordered" evidence="1">
    <location>
        <begin position="253"/>
        <end position="282"/>
    </location>
</feature>
<dbReference type="Proteomes" id="UP000792457">
    <property type="component" value="Unassembled WGS sequence"/>
</dbReference>
<accession>A0A8K0JYC5</accession>
<dbReference type="GO" id="GO:0003677">
    <property type="term" value="F:DNA binding"/>
    <property type="evidence" value="ECO:0007669"/>
    <property type="project" value="TreeGrafter"/>
</dbReference>
<proteinExistence type="predicted"/>
<reference evidence="3" key="2">
    <citation type="submission" date="2017-10" db="EMBL/GenBank/DDBJ databases">
        <title>Ladona fulva Genome sequencing and assembly.</title>
        <authorList>
            <person name="Murali S."/>
            <person name="Richards S."/>
            <person name="Bandaranaike D."/>
            <person name="Bellair M."/>
            <person name="Blankenburg K."/>
            <person name="Chao H."/>
            <person name="Dinh H."/>
            <person name="Doddapaneni H."/>
            <person name="Dugan-Rocha S."/>
            <person name="Elkadiri S."/>
            <person name="Gnanaolivu R."/>
            <person name="Hernandez B."/>
            <person name="Skinner E."/>
            <person name="Javaid M."/>
            <person name="Lee S."/>
            <person name="Li M."/>
            <person name="Ming W."/>
            <person name="Munidasa M."/>
            <person name="Muniz J."/>
            <person name="Nguyen L."/>
            <person name="Hughes D."/>
            <person name="Osuji N."/>
            <person name="Pu L.-L."/>
            <person name="Puazo M."/>
            <person name="Qu C."/>
            <person name="Quiroz J."/>
            <person name="Raj R."/>
            <person name="Weissenberger G."/>
            <person name="Xin Y."/>
            <person name="Zou X."/>
            <person name="Han Y."/>
            <person name="Worley K."/>
            <person name="Muzny D."/>
            <person name="Gibbs R."/>
        </authorList>
    </citation>
    <scope>NUCLEOTIDE SEQUENCE</scope>
    <source>
        <strain evidence="3">Sampled in the wild</strain>
    </source>
</reference>
<reference evidence="3" key="1">
    <citation type="submission" date="2013-04" db="EMBL/GenBank/DDBJ databases">
        <authorList>
            <person name="Qu J."/>
            <person name="Murali S.C."/>
            <person name="Bandaranaike D."/>
            <person name="Bellair M."/>
            <person name="Blankenburg K."/>
            <person name="Chao H."/>
            <person name="Dinh H."/>
            <person name="Doddapaneni H."/>
            <person name="Downs B."/>
            <person name="Dugan-Rocha S."/>
            <person name="Elkadiri S."/>
            <person name="Gnanaolivu R.D."/>
            <person name="Hernandez B."/>
            <person name="Javaid M."/>
            <person name="Jayaseelan J.C."/>
            <person name="Lee S."/>
            <person name="Li M."/>
            <person name="Ming W."/>
            <person name="Munidasa M."/>
            <person name="Muniz J."/>
            <person name="Nguyen L."/>
            <person name="Ongeri F."/>
            <person name="Osuji N."/>
            <person name="Pu L.-L."/>
            <person name="Puazo M."/>
            <person name="Qu C."/>
            <person name="Quiroz J."/>
            <person name="Raj R."/>
            <person name="Weissenberger G."/>
            <person name="Xin Y."/>
            <person name="Zou X."/>
            <person name="Han Y."/>
            <person name="Richards S."/>
            <person name="Worley K."/>
            <person name="Muzny D."/>
            <person name="Gibbs R."/>
        </authorList>
    </citation>
    <scope>NUCLEOTIDE SEQUENCE</scope>
    <source>
        <strain evidence="3">Sampled in the wild</strain>
    </source>
</reference>
<dbReference type="InterPro" id="IPR050863">
    <property type="entry name" value="CenT-Element_Derived"/>
</dbReference>
<dbReference type="PANTHER" id="PTHR19303:SF74">
    <property type="entry name" value="POGO TRANSPOSABLE ELEMENT WITH KRAB DOMAIN"/>
    <property type="match status" value="1"/>
</dbReference>
<feature type="domain" description="DDE-1" evidence="2">
    <location>
        <begin position="127"/>
        <end position="207"/>
    </location>
</feature>
<evidence type="ECO:0000259" key="2">
    <source>
        <dbReference type="Pfam" id="PF03184"/>
    </source>
</evidence>
<evidence type="ECO:0000313" key="4">
    <source>
        <dbReference type="Proteomes" id="UP000792457"/>
    </source>
</evidence>
<dbReference type="GO" id="GO:0005634">
    <property type="term" value="C:nucleus"/>
    <property type="evidence" value="ECO:0007669"/>
    <property type="project" value="TreeGrafter"/>
</dbReference>
<name>A0A8K0JYC5_LADFU</name>
<dbReference type="EMBL" id="KZ308188">
    <property type="protein sequence ID" value="KAG8224202.1"/>
    <property type="molecule type" value="Genomic_DNA"/>
</dbReference>
<evidence type="ECO:0000313" key="3">
    <source>
        <dbReference type="EMBL" id="KAG8224202.1"/>
    </source>
</evidence>
<dbReference type="Pfam" id="PF03184">
    <property type="entry name" value="DDE_1"/>
    <property type="match status" value="1"/>
</dbReference>
<sequence>MKECQQTMRKPDSISVARLMAFNKFSVGNFFEVLRELRSKHQFHSKDIYNIDDTGFSTVPTKSPKVISARGNQRVIKATSAERGTTITCVCAMNAIGNFFPFLIFPRMRMNPSFIYGAPNGSTEVARETGWITAQIFLKYLQHFKLRSFYYLTTTALIQLGVDFYRAHNIFLLVFPPHTSHKLQPLDVAFYSPLTAAYSQGCDNFMVNHPGYAIAIKTVAGIFGKAYLKTAIIRIAINEPFNYSIFDDEDFEPSHPTDTLVQDSQPKDSPAVIPDPSRDNSA</sequence>
<keyword evidence="4" id="KW-1185">Reference proteome</keyword>
<dbReference type="OrthoDB" id="8191755at2759"/>
<protein>
    <recommendedName>
        <fullName evidence="2">DDE-1 domain-containing protein</fullName>
    </recommendedName>
</protein>
<gene>
    <name evidence="3" type="ORF">J437_LFUL002658</name>
</gene>
<evidence type="ECO:0000256" key="1">
    <source>
        <dbReference type="SAM" id="MobiDB-lite"/>
    </source>
</evidence>
<dbReference type="AlphaFoldDB" id="A0A8K0JYC5"/>
<organism evidence="3 4">
    <name type="scientific">Ladona fulva</name>
    <name type="common">Scarce chaser dragonfly</name>
    <name type="synonym">Libellula fulva</name>
    <dbReference type="NCBI Taxonomy" id="123851"/>
    <lineage>
        <taxon>Eukaryota</taxon>
        <taxon>Metazoa</taxon>
        <taxon>Ecdysozoa</taxon>
        <taxon>Arthropoda</taxon>
        <taxon>Hexapoda</taxon>
        <taxon>Insecta</taxon>
        <taxon>Pterygota</taxon>
        <taxon>Palaeoptera</taxon>
        <taxon>Odonata</taxon>
        <taxon>Epiprocta</taxon>
        <taxon>Anisoptera</taxon>
        <taxon>Libelluloidea</taxon>
        <taxon>Libellulidae</taxon>
        <taxon>Ladona</taxon>
    </lineage>
</organism>
<dbReference type="InterPro" id="IPR004875">
    <property type="entry name" value="DDE_SF_endonuclease_dom"/>
</dbReference>
<dbReference type="PANTHER" id="PTHR19303">
    <property type="entry name" value="TRANSPOSON"/>
    <property type="match status" value="1"/>
</dbReference>
<comment type="caution">
    <text evidence="3">The sequence shown here is derived from an EMBL/GenBank/DDBJ whole genome shotgun (WGS) entry which is preliminary data.</text>
</comment>